<dbReference type="Proteomes" id="UP000326202">
    <property type="component" value="Chromosome"/>
</dbReference>
<comment type="similarity">
    <text evidence="2">Belongs to the membrane fusion protein (MFP) (TC 8.A.1) family.</text>
</comment>
<dbReference type="GO" id="GO:0005886">
    <property type="term" value="C:plasma membrane"/>
    <property type="evidence" value="ECO:0007669"/>
    <property type="project" value="TreeGrafter"/>
</dbReference>
<dbReference type="EMBL" id="CP042906">
    <property type="protein sequence ID" value="QEX15334.1"/>
    <property type="molecule type" value="Genomic_DNA"/>
</dbReference>
<dbReference type="NCBIfam" id="TIGR01730">
    <property type="entry name" value="RND_mfp"/>
    <property type="match status" value="1"/>
</dbReference>
<dbReference type="Pfam" id="PF25917">
    <property type="entry name" value="BSH_RND"/>
    <property type="match status" value="1"/>
</dbReference>
<dbReference type="SUPFAM" id="SSF111369">
    <property type="entry name" value="HlyD-like secretion proteins"/>
    <property type="match status" value="1"/>
</dbReference>
<dbReference type="PROSITE" id="PS51257">
    <property type="entry name" value="PROKAR_LIPOPROTEIN"/>
    <property type="match status" value="1"/>
</dbReference>
<gene>
    <name evidence="9" type="ORF">FRZ44_06170</name>
</gene>
<keyword evidence="4" id="KW-0732">Signal</keyword>
<proteinExistence type="inferred from homology"/>
<organism evidence="9 10">
    <name type="scientific">Hypericibacter terrae</name>
    <dbReference type="NCBI Taxonomy" id="2602015"/>
    <lineage>
        <taxon>Bacteria</taxon>
        <taxon>Pseudomonadati</taxon>
        <taxon>Pseudomonadota</taxon>
        <taxon>Alphaproteobacteria</taxon>
        <taxon>Rhodospirillales</taxon>
        <taxon>Dongiaceae</taxon>
        <taxon>Hypericibacter</taxon>
    </lineage>
</organism>
<dbReference type="Pfam" id="PF25944">
    <property type="entry name" value="Beta-barrel_RND"/>
    <property type="match status" value="1"/>
</dbReference>
<feature type="compositionally biased region" description="Low complexity" evidence="3">
    <location>
        <begin position="384"/>
        <end position="401"/>
    </location>
</feature>
<evidence type="ECO:0000313" key="10">
    <source>
        <dbReference type="Proteomes" id="UP000326202"/>
    </source>
</evidence>
<feature type="domain" description="Multidrug resistance protein MdtA-like barrel-sandwich hybrid" evidence="6">
    <location>
        <begin position="65"/>
        <end position="206"/>
    </location>
</feature>
<keyword evidence="10" id="KW-1185">Reference proteome</keyword>
<evidence type="ECO:0000259" key="8">
    <source>
        <dbReference type="Pfam" id="PF25967"/>
    </source>
</evidence>
<feature type="domain" description="Multidrug resistance protein MdtA-like C-terminal permuted SH3" evidence="8">
    <location>
        <begin position="305"/>
        <end position="366"/>
    </location>
</feature>
<evidence type="ECO:0000256" key="4">
    <source>
        <dbReference type="SAM" id="SignalP"/>
    </source>
</evidence>
<dbReference type="PANTHER" id="PTHR30158:SF3">
    <property type="entry name" value="MULTIDRUG EFFLUX PUMP SUBUNIT ACRA-RELATED"/>
    <property type="match status" value="1"/>
</dbReference>
<dbReference type="AlphaFoldDB" id="A0A5J6MD47"/>
<feature type="domain" description="Multidrug resistance protein MdtA-like alpha-helical hairpin" evidence="5">
    <location>
        <begin position="104"/>
        <end position="173"/>
    </location>
</feature>
<feature type="region of interest" description="Disordered" evidence="3">
    <location>
        <begin position="378"/>
        <end position="401"/>
    </location>
</feature>
<dbReference type="InterPro" id="IPR006143">
    <property type="entry name" value="RND_pump_MFP"/>
</dbReference>
<dbReference type="Pfam" id="PF25967">
    <property type="entry name" value="RND-MFP_C"/>
    <property type="match status" value="1"/>
</dbReference>
<sequence length="401" mass="41928">MRVARFRLSLLCAVALLSLSALTACEKKQSAPPPAPFEVGVVTLQPQSVAITTELPGRVSAFLIAQVRARVDGIVQSRDFEEGAHVTAGQRLYQIDPAPYQAALDSANAMLQRAQANLVSTAAQEARFKALVASSDVSRQQYDNAVAANGQAAADVAAGKAAVEAAQINLGYTAVTSPITGTIGGAEVTQGAYVQASNATLMATVQQTDPIYVDVTQSTVDLLRMRRELANGQLQAAGPNEVKVQIILDDGTLYPLDGRLEFTDITVDLNTGSVKLRAIFANPDQVLLPGMFVRARLQEGIDEHALLVPEAAVARDAKGNPTVMIVDPDNKVVVRAIAVSRTQGPNWIVESGLNPGDRVIVAGLQKIQPGAVVKPVELPPAPAPTAAATPTAAPAGATQAQ</sequence>
<reference evidence="9 10" key="1">
    <citation type="submission" date="2019-08" db="EMBL/GenBank/DDBJ databases">
        <title>Hyperibacter terrae gen. nov., sp. nov. and Hyperibacter viscosus sp. nov., two new members in the family Rhodospirillaceae isolated from the rhizosphere of Hypericum perforatum.</title>
        <authorList>
            <person name="Noviana Z."/>
        </authorList>
    </citation>
    <scope>NUCLEOTIDE SEQUENCE [LARGE SCALE GENOMIC DNA]</scope>
    <source>
        <strain evidence="9 10">R5913</strain>
    </source>
</reference>
<dbReference type="Gene3D" id="1.10.287.470">
    <property type="entry name" value="Helix hairpin bin"/>
    <property type="match status" value="1"/>
</dbReference>
<protein>
    <submittedName>
        <fullName evidence="9">Hemolysin D</fullName>
    </submittedName>
</protein>
<feature type="chain" id="PRO_5023900633" evidence="4">
    <location>
        <begin position="24"/>
        <end position="401"/>
    </location>
</feature>
<evidence type="ECO:0000256" key="1">
    <source>
        <dbReference type="ARBA" id="ARBA00004196"/>
    </source>
</evidence>
<name>A0A5J6MD47_9PROT</name>
<feature type="signal peptide" evidence="4">
    <location>
        <begin position="1"/>
        <end position="23"/>
    </location>
</feature>
<evidence type="ECO:0000256" key="3">
    <source>
        <dbReference type="SAM" id="MobiDB-lite"/>
    </source>
</evidence>
<dbReference type="FunFam" id="2.40.420.20:FF:000001">
    <property type="entry name" value="Efflux RND transporter periplasmic adaptor subunit"/>
    <property type="match status" value="1"/>
</dbReference>
<dbReference type="InterPro" id="IPR058624">
    <property type="entry name" value="MdtA-like_HH"/>
</dbReference>
<evidence type="ECO:0000259" key="6">
    <source>
        <dbReference type="Pfam" id="PF25917"/>
    </source>
</evidence>
<evidence type="ECO:0000256" key="2">
    <source>
        <dbReference type="ARBA" id="ARBA00009477"/>
    </source>
</evidence>
<dbReference type="InterPro" id="IPR058625">
    <property type="entry name" value="MdtA-like_BSH"/>
</dbReference>
<dbReference type="GO" id="GO:0030313">
    <property type="term" value="C:cell envelope"/>
    <property type="evidence" value="ECO:0007669"/>
    <property type="project" value="UniProtKB-SubCell"/>
</dbReference>
<accession>A0A5J6MD47</accession>
<evidence type="ECO:0000313" key="9">
    <source>
        <dbReference type="EMBL" id="QEX15334.1"/>
    </source>
</evidence>
<evidence type="ECO:0000259" key="5">
    <source>
        <dbReference type="Pfam" id="PF25876"/>
    </source>
</evidence>
<dbReference type="Gene3D" id="2.40.30.170">
    <property type="match status" value="1"/>
</dbReference>
<comment type="subcellular location">
    <subcellularLocation>
        <location evidence="1">Cell envelope</location>
    </subcellularLocation>
</comment>
<dbReference type="InterPro" id="IPR058626">
    <property type="entry name" value="MdtA-like_b-barrel"/>
</dbReference>
<dbReference type="OrthoDB" id="9800613at2"/>
<dbReference type="GO" id="GO:0022857">
    <property type="term" value="F:transmembrane transporter activity"/>
    <property type="evidence" value="ECO:0007669"/>
    <property type="project" value="InterPro"/>
</dbReference>
<evidence type="ECO:0000259" key="7">
    <source>
        <dbReference type="Pfam" id="PF25944"/>
    </source>
</evidence>
<dbReference type="PANTHER" id="PTHR30158">
    <property type="entry name" value="ACRA/E-RELATED COMPONENT OF DRUG EFFLUX TRANSPORTER"/>
    <property type="match status" value="1"/>
</dbReference>
<dbReference type="GO" id="GO:0046677">
    <property type="term" value="P:response to antibiotic"/>
    <property type="evidence" value="ECO:0007669"/>
    <property type="project" value="TreeGrafter"/>
</dbReference>
<dbReference type="InterPro" id="IPR058627">
    <property type="entry name" value="MdtA-like_C"/>
</dbReference>
<dbReference type="RefSeq" id="WP_151175795.1">
    <property type="nucleotide sequence ID" value="NZ_CP042906.1"/>
</dbReference>
<dbReference type="Gene3D" id="2.40.50.100">
    <property type="match status" value="1"/>
</dbReference>
<dbReference type="Gene3D" id="2.40.420.20">
    <property type="match status" value="1"/>
</dbReference>
<dbReference type="Pfam" id="PF25876">
    <property type="entry name" value="HH_MFP_RND"/>
    <property type="match status" value="1"/>
</dbReference>
<feature type="domain" description="Multidrug resistance protein MdtA-like beta-barrel" evidence="7">
    <location>
        <begin position="210"/>
        <end position="300"/>
    </location>
</feature>
<dbReference type="KEGG" id="htq:FRZ44_06170"/>